<organism evidence="2">
    <name type="scientific">Oikopleura dioica</name>
    <name type="common">Tunicate</name>
    <dbReference type="NCBI Taxonomy" id="34765"/>
    <lineage>
        <taxon>Eukaryota</taxon>
        <taxon>Metazoa</taxon>
        <taxon>Chordata</taxon>
        <taxon>Tunicata</taxon>
        <taxon>Appendicularia</taxon>
        <taxon>Copelata</taxon>
        <taxon>Oikopleuridae</taxon>
        <taxon>Oikopleura</taxon>
    </lineage>
</organism>
<dbReference type="EMBL" id="FN656771">
    <property type="protein sequence ID" value="CBY41978.1"/>
    <property type="molecule type" value="Genomic_DNA"/>
</dbReference>
<sequence>MSVDSAFESFRNAVREYKKHETEARVDGPPAYCPLDVDVPSPYESTITHSSSPPQMPTSAEIGILRPADRRASGNRVSFGSGNPPLQRQESPFADKKGAKRDTPKPGSRSISRVSPAPRTEALQNGPCLSGLVDLASLSLHNGVSHKAHVVKITTSRIYEIVGEESTVIGSMKASHEIPVSSSGELMYETCICTTYQEDRSYC</sequence>
<protein>
    <submittedName>
        <fullName evidence="2">Uncharacterized protein</fullName>
    </submittedName>
</protein>
<reference evidence="2" key="1">
    <citation type="journal article" date="2010" name="Science">
        <title>Plasticity of animal genome architecture unmasked by rapid evolution of a pelagic tunicate.</title>
        <authorList>
            <person name="Denoeud F."/>
            <person name="Henriet S."/>
            <person name="Mungpakdee S."/>
            <person name="Aury J.M."/>
            <person name="Da Silva C."/>
            <person name="Brinkmann H."/>
            <person name="Mikhaleva J."/>
            <person name="Olsen L.C."/>
            <person name="Jubin C."/>
            <person name="Canestro C."/>
            <person name="Bouquet J.M."/>
            <person name="Danks G."/>
            <person name="Poulain J."/>
            <person name="Campsteijn C."/>
            <person name="Adamski M."/>
            <person name="Cross I."/>
            <person name="Yadetie F."/>
            <person name="Muffato M."/>
            <person name="Louis A."/>
            <person name="Butcher S."/>
            <person name="Tsagkogeorga G."/>
            <person name="Konrad A."/>
            <person name="Singh S."/>
            <person name="Jensen M.F."/>
            <person name="Cong E.H."/>
            <person name="Eikeseth-Otteraa H."/>
            <person name="Noel B."/>
            <person name="Anthouard V."/>
            <person name="Porcel B.M."/>
            <person name="Kachouri-Lafond R."/>
            <person name="Nishino A."/>
            <person name="Ugolini M."/>
            <person name="Chourrout P."/>
            <person name="Nishida H."/>
            <person name="Aasland R."/>
            <person name="Huzurbazar S."/>
            <person name="Westhof E."/>
            <person name="Delsuc F."/>
            <person name="Lehrach H."/>
            <person name="Reinhardt R."/>
            <person name="Weissenbach J."/>
            <person name="Roy S.W."/>
            <person name="Artiguenave F."/>
            <person name="Postlethwait J.H."/>
            <person name="Manak J.R."/>
            <person name="Thompson E.M."/>
            <person name="Jaillon O."/>
            <person name="Du Pasquier L."/>
            <person name="Boudinot P."/>
            <person name="Liberles D.A."/>
            <person name="Volff J.N."/>
            <person name="Philippe H."/>
            <person name="Lenhard B."/>
            <person name="Roest Crollius H."/>
            <person name="Wincker P."/>
            <person name="Chourrout D."/>
        </authorList>
    </citation>
    <scope>NUCLEOTIDE SEQUENCE [LARGE SCALE GENOMIC DNA]</scope>
</reference>
<feature type="compositionally biased region" description="Basic and acidic residues" evidence="1">
    <location>
        <begin position="93"/>
        <end position="104"/>
    </location>
</feature>
<feature type="compositionally biased region" description="Polar residues" evidence="1">
    <location>
        <begin position="75"/>
        <end position="90"/>
    </location>
</feature>
<evidence type="ECO:0000256" key="1">
    <source>
        <dbReference type="SAM" id="MobiDB-lite"/>
    </source>
</evidence>
<gene>
    <name evidence="2" type="ORF">GSOID_T00024078001</name>
</gene>
<proteinExistence type="predicted"/>
<evidence type="ECO:0000313" key="2">
    <source>
        <dbReference type="EMBL" id="CBY41978.1"/>
    </source>
</evidence>
<feature type="compositionally biased region" description="Polar residues" evidence="1">
    <location>
        <begin position="43"/>
        <end position="53"/>
    </location>
</feature>
<dbReference type="Proteomes" id="UP000011014">
    <property type="component" value="Unassembled WGS sequence"/>
</dbReference>
<name>E4Z2Q0_OIKDI</name>
<dbReference type="AlphaFoldDB" id="E4Z2Q0"/>
<accession>E4Z2Q0</accession>
<feature type="region of interest" description="Disordered" evidence="1">
    <location>
        <begin position="19"/>
        <end position="122"/>
    </location>
</feature>